<keyword evidence="6 8" id="KW-0346">Stress response</keyword>
<reference evidence="11 12" key="1">
    <citation type="submission" date="2014-02" db="EMBL/GenBank/DDBJ databases">
        <title>The small core and large imbalanced accessory genome model reveals a collaborative survival strategy of Sorangium cellulosum strains in nature.</title>
        <authorList>
            <person name="Han K."/>
            <person name="Peng R."/>
            <person name="Blom J."/>
            <person name="Li Y.-Z."/>
        </authorList>
    </citation>
    <scope>NUCLEOTIDE SEQUENCE [LARGE SCALE GENOMIC DNA]</scope>
    <source>
        <strain evidence="11 12">So0007-03</strain>
    </source>
</reference>
<feature type="coiled-coil region" evidence="10">
    <location>
        <begin position="250"/>
        <end position="280"/>
    </location>
</feature>
<dbReference type="AlphaFoldDB" id="A0A150TUE1"/>
<dbReference type="CDD" id="cd10234">
    <property type="entry name" value="ASKHA_NBD_HSP70_DnaK-like"/>
    <property type="match status" value="1"/>
</dbReference>
<dbReference type="InterPro" id="IPR018181">
    <property type="entry name" value="Heat_shock_70_CS"/>
</dbReference>
<protein>
    <recommendedName>
        <fullName evidence="2 8">Chaperone protein DnaK</fullName>
    </recommendedName>
    <alternativeName>
        <fullName evidence="8">HSP70</fullName>
    </alternativeName>
    <alternativeName>
        <fullName evidence="8">Heat shock 70 kDa protein</fullName>
    </alternativeName>
    <alternativeName>
        <fullName evidence="8">Heat shock protein 70</fullName>
    </alternativeName>
</protein>
<dbReference type="Pfam" id="PF00012">
    <property type="entry name" value="HSP70"/>
    <property type="match status" value="1"/>
</dbReference>
<dbReference type="HAMAP" id="MF_00332">
    <property type="entry name" value="DnaK"/>
    <property type="match status" value="1"/>
</dbReference>
<keyword evidence="5 8" id="KW-0067">ATP-binding</keyword>
<feature type="modified residue" description="Phosphothreonine; by autocatalysis" evidence="8">
    <location>
        <position position="204"/>
    </location>
</feature>
<dbReference type="Proteomes" id="UP000075502">
    <property type="component" value="Unassembled WGS sequence"/>
</dbReference>
<comment type="similarity">
    <text evidence="1 8 9">Belongs to the heat shock protein 70 family.</text>
</comment>
<comment type="function">
    <text evidence="8">Acts as a chaperone.</text>
</comment>
<sequence>MGKVIGIDLGTTNSCVAVVEGAGVASANDVRVIPNAEGARTTPSVVGFPASGERLVGQVARRQAVTNPQNTIYAVKRLMGRKFSAPEVSKQILLAPYKIVEAPNSDAWVEVKGRSYSPPEISAMILGQMKQVAERFLGEPVTEAVVTVPAYFDDAQRQATKDAGRIAGLEVRRIINEPTAAALAYGLDKVKAETIAVYDLGGGTFDISILEIASGVFSVKATGGDTHLGGEDFDQRIIDLLADEFDAKHRIDLRRDRMALQRLKEAAEKAKHELSSSLETEINIPFIAVGPGGGPLHLERSMRRNELEMLCDSLIRRTVDVCRATLGDAKLPVSAVNTVVLVGGMTRMPAVQAAVREFFGREPNKGVNPDEVVAVGAALQGAALSGHVDEVLLLDVTPLSLGVETGGGVMFKLIPRNTTIPTERSEIFTTSVDNQSFVPVHVLQGEREMAADCRSLARFELTGIPPAPRGLPKIQVTFRIDENGIVRVEARDLGTGRVQEVRVTPTSGLTPDEVDRLVSEGERFKQTDALRRELAELRNQAETLVYTTEQALDGYSDLLDAELLGEVQAECSALRKLLDGGGDLDALRAAYARLEGAAFRIAESMYGGDDDAGANKAVET</sequence>
<dbReference type="PROSITE" id="PS01036">
    <property type="entry name" value="HSP70_3"/>
    <property type="match status" value="1"/>
</dbReference>
<evidence type="ECO:0000256" key="7">
    <source>
        <dbReference type="ARBA" id="ARBA00023186"/>
    </source>
</evidence>
<proteinExistence type="evidence at transcript level"/>
<keyword evidence="4 8" id="KW-0547">Nucleotide-binding</keyword>
<evidence type="ECO:0000256" key="8">
    <source>
        <dbReference type="HAMAP-Rule" id="MF_00332"/>
    </source>
</evidence>
<dbReference type="EMBL" id="JEME01001042">
    <property type="protein sequence ID" value="KYG08264.1"/>
    <property type="molecule type" value="Genomic_DNA"/>
</dbReference>
<dbReference type="InterPro" id="IPR029047">
    <property type="entry name" value="HSP70_peptide-bd_sf"/>
</dbReference>
<dbReference type="Gene3D" id="2.60.34.10">
    <property type="entry name" value="Substrate Binding Domain Of DNAk, Chain A, domain 1"/>
    <property type="match status" value="1"/>
</dbReference>
<keyword evidence="7 8" id="KW-0143">Chaperone</keyword>
<dbReference type="PROSITE" id="PS00297">
    <property type="entry name" value="HSP70_1"/>
    <property type="match status" value="1"/>
</dbReference>
<dbReference type="FunFam" id="3.90.640.10:FF:000003">
    <property type="entry name" value="Molecular chaperone DnaK"/>
    <property type="match status" value="1"/>
</dbReference>
<evidence type="ECO:0000256" key="9">
    <source>
        <dbReference type="RuleBase" id="RU003322"/>
    </source>
</evidence>
<evidence type="ECO:0000256" key="6">
    <source>
        <dbReference type="ARBA" id="ARBA00023016"/>
    </source>
</evidence>
<comment type="induction">
    <text evidence="8">By stress conditions e.g. heat shock.</text>
</comment>
<evidence type="ECO:0000256" key="2">
    <source>
        <dbReference type="ARBA" id="ARBA00014415"/>
    </source>
</evidence>
<dbReference type="InterPro" id="IPR043129">
    <property type="entry name" value="ATPase_NBD"/>
</dbReference>
<dbReference type="InterPro" id="IPR029048">
    <property type="entry name" value="HSP70_C_sf"/>
</dbReference>
<evidence type="ECO:0000256" key="10">
    <source>
        <dbReference type="SAM" id="Coils"/>
    </source>
</evidence>
<evidence type="ECO:0000313" key="11">
    <source>
        <dbReference type="EMBL" id="KYG08264.1"/>
    </source>
</evidence>
<dbReference type="GO" id="GO:0005524">
    <property type="term" value="F:ATP binding"/>
    <property type="evidence" value="ECO:0007669"/>
    <property type="project" value="UniProtKB-UniRule"/>
</dbReference>
<evidence type="ECO:0000256" key="3">
    <source>
        <dbReference type="ARBA" id="ARBA00022553"/>
    </source>
</evidence>
<comment type="caution">
    <text evidence="11">The sequence shown here is derived from an EMBL/GenBank/DDBJ whole genome shotgun (WGS) entry which is preliminary data.</text>
</comment>
<accession>A0A150TUE1</accession>
<dbReference type="SUPFAM" id="SSF100920">
    <property type="entry name" value="Heat shock protein 70kD (HSP70), peptide-binding domain"/>
    <property type="match status" value="1"/>
</dbReference>
<evidence type="ECO:0000313" key="12">
    <source>
        <dbReference type="Proteomes" id="UP000075502"/>
    </source>
</evidence>
<organism evidence="11 12">
    <name type="scientific">Sorangium cellulosum</name>
    <name type="common">Polyangium cellulosum</name>
    <dbReference type="NCBI Taxonomy" id="56"/>
    <lineage>
        <taxon>Bacteria</taxon>
        <taxon>Pseudomonadati</taxon>
        <taxon>Myxococcota</taxon>
        <taxon>Polyangia</taxon>
        <taxon>Polyangiales</taxon>
        <taxon>Polyangiaceae</taxon>
        <taxon>Sorangium</taxon>
    </lineage>
</organism>
<dbReference type="PRINTS" id="PR00301">
    <property type="entry name" value="HEATSHOCK70"/>
</dbReference>
<evidence type="ECO:0000256" key="4">
    <source>
        <dbReference type="ARBA" id="ARBA00022741"/>
    </source>
</evidence>
<dbReference type="NCBIfam" id="NF003520">
    <property type="entry name" value="PRK05183.1"/>
    <property type="match status" value="1"/>
</dbReference>
<dbReference type="SUPFAM" id="SSF53067">
    <property type="entry name" value="Actin-like ATPase domain"/>
    <property type="match status" value="2"/>
</dbReference>
<keyword evidence="10" id="KW-0175">Coiled coil</keyword>
<dbReference type="PANTHER" id="PTHR19375">
    <property type="entry name" value="HEAT SHOCK PROTEIN 70KDA"/>
    <property type="match status" value="1"/>
</dbReference>
<dbReference type="PROSITE" id="PS00329">
    <property type="entry name" value="HSP70_2"/>
    <property type="match status" value="1"/>
</dbReference>
<dbReference type="FunFam" id="3.30.420.40:FF:000004">
    <property type="entry name" value="Molecular chaperone DnaK"/>
    <property type="match status" value="1"/>
</dbReference>
<dbReference type="Gene3D" id="3.30.420.40">
    <property type="match status" value="2"/>
</dbReference>
<evidence type="ECO:0000256" key="5">
    <source>
        <dbReference type="ARBA" id="ARBA00022840"/>
    </source>
</evidence>
<dbReference type="Gene3D" id="1.20.1270.10">
    <property type="match status" value="1"/>
</dbReference>
<dbReference type="GO" id="GO:0140662">
    <property type="term" value="F:ATP-dependent protein folding chaperone"/>
    <property type="evidence" value="ECO:0007669"/>
    <property type="project" value="InterPro"/>
</dbReference>
<name>A0A150TUE1_SORCE</name>
<dbReference type="NCBIfam" id="NF001413">
    <property type="entry name" value="PRK00290.1"/>
    <property type="match status" value="1"/>
</dbReference>
<dbReference type="Gene3D" id="3.90.640.10">
    <property type="entry name" value="Actin, Chain A, domain 4"/>
    <property type="match status" value="1"/>
</dbReference>
<gene>
    <name evidence="8" type="primary">dnaK</name>
    <name evidence="11" type="ORF">BE21_24670</name>
</gene>
<dbReference type="GO" id="GO:0051082">
    <property type="term" value="F:unfolded protein binding"/>
    <property type="evidence" value="ECO:0007669"/>
    <property type="project" value="InterPro"/>
</dbReference>
<dbReference type="InterPro" id="IPR013126">
    <property type="entry name" value="Hsp_70_fam"/>
</dbReference>
<evidence type="ECO:0000256" key="1">
    <source>
        <dbReference type="ARBA" id="ARBA00007381"/>
    </source>
</evidence>
<keyword evidence="3 8" id="KW-0597">Phosphoprotein</keyword>
<dbReference type="InterPro" id="IPR012725">
    <property type="entry name" value="Chaperone_DnaK"/>
</dbReference>
<dbReference type="NCBIfam" id="TIGR02350">
    <property type="entry name" value="prok_dnaK"/>
    <property type="match status" value="1"/>
</dbReference>